<protein>
    <submittedName>
        <fullName evidence="2">GNAT family N-acetyltransferase</fullName>
        <ecNumber evidence="2">2.3.-.-</ecNumber>
    </submittedName>
</protein>
<proteinExistence type="predicted"/>
<keyword evidence="2" id="KW-0012">Acyltransferase</keyword>
<dbReference type="InterPro" id="IPR000182">
    <property type="entry name" value="GNAT_dom"/>
</dbReference>
<dbReference type="RefSeq" id="WP_345587032.1">
    <property type="nucleotide sequence ID" value="NZ_BAABJG010000006.1"/>
</dbReference>
<evidence type="ECO:0000313" key="2">
    <source>
        <dbReference type="EMBL" id="MFD1220355.1"/>
    </source>
</evidence>
<dbReference type="GO" id="GO:0016746">
    <property type="term" value="F:acyltransferase activity"/>
    <property type="evidence" value="ECO:0007669"/>
    <property type="project" value="UniProtKB-KW"/>
</dbReference>
<name>A0ABW3UI58_9BACL</name>
<dbReference type="Gene3D" id="3.40.630.30">
    <property type="match status" value="1"/>
</dbReference>
<dbReference type="InterPro" id="IPR016181">
    <property type="entry name" value="Acyl_CoA_acyltransferase"/>
</dbReference>
<gene>
    <name evidence="2" type="ORF">ACFQ4B_09505</name>
</gene>
<dbReference type="Pfam" id="PF00583">
    <property type="entry name" value="Acetyltransf_1"/>
    <property type="match status" value="1"/>
</dbReference>
<dbReference type="Proteomes" id="UP001597180">
    <property type="component" value="Unassembled WGS sequence"/>
</dbReference>
<sequence>MVIRKLMPADAERYRDIRLRSLKEHPDAFLTTYELEITKPLETIRHNLQPTADKFTMGAFSDEGELAGVVTLVRESNPKLRHKANLYAMYVAPEYRKQRLGQALVSALLMEAKTCAGLERVHLTVISSNQAAKRLYESLGFVCYATEKQALKIDGAYWDEDFLSIRV</sequence>
<dbReference type="PROSITE" id="PS51186">
    <property type="entry name" value="GNAT"/>
    <property type="match status" value="1"/>
</dbReference>
<dbReference type="EMBL" id="JBHTLU010000013">
    <property type="protein sequence ID" value="MFD1220355.1"/>
    <property type="molecule type" value="Genomic_DNA"/>
</dbReference>
<keyword evidence="3" id="KW-1185">Reference proteome</keyword>
<accession>A0ABW3UI58</accession>
<dbReference type="CDD" id="cd04301">
    <property type="entry name" value="NAT_SF"/>
    <property type="match status" value="1"/>
</dbReference>
<reference evidence="3" key="1">
    <citation type="journal article" date="2019" name="Int. J. Syst. Evol. Microbiol.">
        <title>The Global Catalogue of Microorganisms (GCM) 10K type strain sequencing project: providing services to taxonomists for standard genome sequencing and annotation.</title>
        <authorList>
            <consortium name="The Broad Institute Genomics Platform"/>
            <consortium name="The Broad Institute Genome Sequencing Center for Infectious Disease"/>
            <person name="Wu L."/>
            <person name="Ma J."/>
        </authorList>
    </citation>
    <scope>NUCLEOTIDE SEQUENCE [LARGE SCALE GENOMIC DNA]</scope>
    <source>
        <strain evidence="3">CCUG 53270</strain>
    </source>
</reference>
<dbReference type="SUPFAM" id="SSF55729">
    <property type="entry name" value="Acyl-CoA N-acyltransferases (Nat)"/>
    <property type="match status" value="1"/>
</dbReference>
<comment type="caution">
    <text evidence="2">The sequence shown here is derived from an EMBL/GenBank/DDBJ whole genome shotgun (WGS) entry which is preliminary data.</text>
</comment>
<feature type="domain" description="N-acetyltransferase" evidence="1">
    <location>
        <begin position="1"/>
        <end position="164"/>
    </location>
</feature>
<dbReference type="PANTHER" id="PTHR43617">
    <property type="entry name" value="L-AMINO ACID N-ACETYLTRANSFERASE"/>
    <property type="match status" value="1"/>
</dbReference>
<evidence type="ECO:0000313" key="3">
    <source>
        <dbReference type="Proteomes" id="UP001597180"/>
    </source>
</evidence>
<dbReference type="PANTHER" id="PTHR43617:SF20">
    <property type="entry name" value="N-ALPHA-ACETYLTRANSFERASE RIMI"/>
    <property type="match status" value="1"/>
</dbReference>
<organism evidence="2 3">
    <name type="scientific">Paenibacillus vulneris</name>
    <dbReference type="NCBI Taxonomy" id="1133364"/>
    <lineage>
        <taxon>Bacteria</taxon>
        <taxon>Bacillati</taxon>
        <taxon>Bacillota</taxon>
        <taxon>Bacilli</taxon>
        <taxon>Bacillales</taxon>
        <taxon>Paenibacillaceae</taxon>
        <taxon>Paenibacillus</taxon>
    </lineage>
</organism>
<dbReference type="InterPro" id="IPR050276">
    <property type="entry name" value="MshD_Acetyltransferase"/>
</dbReference>
<dbReference type="EC" id="2.3.-.-" evidence="2"/>
<evidence type="ECO:0000259" key="1">
    <source>
        <dbReference type="PROSITE" id="PS51186"/>
    </source>
</evidence>
<keyword evidence="2" id="KW-0808">Transferase</keyword>